<keyword evidence="3" id="KW-1185">Reference proteome</keyword>
<comment type="caution">
    <text evidence="2">The sequence shown here is derived from an EMBL/GenBank/DDBJ whole genome shotgun (WGS) entry which is preliminary data.</text>
</comment>
<dbReference type="EMBL" id="LOCL01000023">
    <property type="protein sequence ID" value="KUF20148.1"/>
    <property type="molecule type" value="Genomic_DNA"/>
</dbReference>
<dbReference type="OrthoDB" id="3680624at2"/>
<evidence type="ECO:0000313" key="3">
    <source>
        <dbReference type="Proteomes" id="UP000054804"/>
    </source>
</evidence>
<name>A0A0W7XBZ8_9ACTN</name>
<evidence type="ECO:0000313" key="2">
    <source>
        <dbReference type="EMBL" id="KUF20148.1"/>
    </source>
</evidence>
<evidence type="ECO:0000256" key="1">
    <source>
        <dbReference type="SAM" id="MobiDB-lite"/>
    </source>
</evidence>
<gene>
    <name evidence="2" type="ORF">AT728_40205</name>
</gene>
<accession>A0A0W7XBZ8</accession>
<dbReference type="Proteomes" id="UP000054804">
    <property type="component" value="Unassembled WGS sequence"/>
</dbReference>
<dbReference type="AlphaFoldDB" id="A0A0W7XBZ8"/>
<organism evidence="2 3">
    <name type="scientific">Streptomyces silvensis</name>
    <dbReference type="NCBI Taxonomy" id="1765722"/>
    <lineage>
        <taxon>Bacteria</taxon>
        <taxon>Bacillati</taxon>
        <taxon>Actinomycetota</taxon>
        <taxon>Actinomycetes</taxon>
        <taxon>Kitasatosporales</taxon>
        <taxon>Streptomycetaceae</taxon>
        <taxon>Streptomyces</taxon>
    </lineage>
</organism>
<feature type="region of interest" description="Disordered" evidence="1">
    <location>
        <begin position="161"/>
        <end position="193"/>
    </location>
</feature>
<sequence length="274" mass="30349">MIPNGITPADDQMAADIWGWSLGYWRDTKHWEKIPGLVLLREGGHRRGRVFSKEQLLSARTEEERAKKLNVLPAYDLPAVPAADDPDRAADPDDLLDLEESLGSLPAERRVALSTWKTYRYGDKTRLPEPDVVLGGRKVDGKVVGGTELWYRRTILEWDTNRPARGGAKGRGRPAGSKDRAPRTGTKQGAERRQTVRTLLAGNNHLTAKALAETIEVHPVHAERLLREARLEKVGKMLDGNPDLSVDEVQEALGLGVRAHAQKLLNEARTSTTA</sequence>
<protein>
    <submittedName>
        <fullName evidence="2">Uncharacterized protein</fullName>
    </submittedName>
</protein>
<reference evidence="2 3" key="1">
    <citation type="submission" date="2015-12" db="EMBL/GenBank/DDBJ databases">
        <title>Draft genome sequence of Streptomyces silvensis ATCC 53525, a producer of novel hormone antagonists.</title>
        <authorList>
            <person name="Johnston C.W."/>
            <person name="Li Y."/>
            <person name="Magarvey N.A."/>
        </authorList>
    </citation>
    <scope>NUCLEOTIDE SEQUENCE [LARGE SCALE GENOMIC DNA]</scope>
    <source>
        <strain evidence="2 3">ATCC 53525</strain>
    </source>
</reference>
<proteinExistence type="predicted"/>
<dbReference type="STRING" id="1765722.AT728_40205"/>
<dbReference type="RefSeq" id="WP_058845742.1">
    <property type="nucleotide sequence ID" value="NZ_LOCL01000023.1"/>
</dbReference>